<keyword evidence="6" id="KW-0460">Magnesium</keyword>
<evidence type="ECO:0000256" key="6">
    <source>
        <dbReference type="RuleBase" id="RU365090"/>
    </source>
</evidence>
<evidence type="ECO:0000313" key="9">
    <source>
        <dbReference type="Proteomes" id="UP000250025"/>
    </source>
</evidence>
<evidence type="ECO:0000313" key="8">
    <source>
        <dbReference type="EMBL" id="ARS54121.1"/>
    </source>
</evidence>
<dbReference type="GO" id="GO:0005829">
    <property type="term" value="C:cytosol"/>
    <property type="evidence" value="ECO:0007669"/>
    <property type="project" value="TreeGrafter"/>
</dbReference>
<dbReference type="InterPro" id="IPR008284">
    <property type="entry name" value="MoCF_biosynth_CS"/>
</dbReference>
<keyword evidence="6" id="KW-0500">Molybdenum</keyword>
<dbReference type="Proteomes" id="UP000250025">
    <property type="component" value="Chromosome"/>
</dbReference>
<dbReference type="PROSITE" id="PS01079">
    <property type="entry name" value="MOCF_BIOSYNTHESIS_2"/>
    <property type="match status" value="1"/>
</dbReference>
<dbReference type="NCBIfam" id="NF045515">
    <property type="entry name" value="Glp_gephyrin"/>
    <property type="match status" value="1"/>
</dbReference>
<evidence type="ECO:0000256" key="4">
    <source>
        <dbReference type="ARBA" id="ARBA00023150"/>
    </source>
</evidence>
<dbReference type="PANTHER" id="PTHR10192">
    <property type="entry name" value="MOLYBDOPTERIN BIOSYNTHESIS PROTEIN"/>
    <property type="match status" value="1"/>
</dbReference>
<comment type="cofactor">
    <cofactor evidence="6">
        <name>Mg(2+)</name>
        <dbReference type="ChEBI" id="CHEBI:18420"/>
    </cofactor>
</comment>
<dbReference type="Pfam" id="PF03454">
    <property type="entry name" value="MoeA_C"/>
    <property type="match status" value="1"/>
</dbReference>
<dbReference type="InterPro" id="IPR036688">
    <property type="entry name" value="MoeA_C_domain_IV_sf"/>
</dbReference>
<dbReference type="EC" id="2.10.1.1" evidence="6"/>
<dbReference type="SUPFAM" id="SSF63882">
    <property type="entry name" value="MoeA N-terminal region -like"/>
    <property type="match status" value="1"/>
</dbReference>
<comment type="function">
    <text evidence="1 6">Catalyzes the insertion of molybdate into adenylated molybdopterin with the concomitant release of AMP.</text>
</comment>
<dbReference type="InterPro" id="IPR038987">
    <property type="entry name" value="MoeA-like"/>
</dbReference>
<dbReference type="InterPro" id="IPR005111">
    <property type="entry name" value="MoeA_C_domain_IV"/>
</dbReference>
<comment type="similarity">
    <text evidence="3 6">Belongs to the MoeA family.</text>
</comment>
<dbReference type="InterPro" id="IPR005110">
    <property type="entry name" value="MoeA_linker/N"/>
</dbReference>
<protein>
    <recommendedName>
        <fullName evidence="6">Molybdopterin molybdenumtransferase</fullName>
        <ecNumber evidence="6">2.10.1.1</ecNumber>
    </recommendedName>
</protein>
<dbReference type="Gene3D" id="3.90.105.10">
    <property type="entry name" value="Molybdopterin biosynthesis moea protein, domain 2"/>
    <property type="match status" value="1"/>
</dbReference>
<dbReference type="Pfam" id="PF03453">
    <property type="entry name" value="MoeA_N"/>
    <property type="match status" value="1"/>
</dbReference>
<dbReference type="Pfam" id="PF00994">
    <property type="entry name" value="MoCF_biosynth"/>
    <property type="match status" value="1"/>
</dbReference>
<dbReference type="SUPFAM" id="SSF63867">
    <property type="entry name" value="MoeA C-terminal domain-like"/>
    <property type="match status" value="1"/>
</dbReference>
<organism evidence="8 9">
    <name type="scientific">Kushneria konosiri</name>
    <dbReference type="NCBI Taxonomy" id="698828"/>
    <lineage>
        <taxon>Bacteria</taxon>
        <taxon>Pseudomonadati</taxon>
        <taxon>Pseudomonadota</taxon>
        <taxon>Gammaproteobacteria</taxon>
        <taxon>Oceanospirillales</taxon>
        <taxon>Halomonadaceae</taxon>
        <taxon>Kushneria</taxon>
    </lineage>
</organism>
<sequence length="411" mass="43829">MSDCFETSDALVEVSDLLAHIRSAAPAPVGMERVPLTQAVDRVLAEPLVAALALPRYTASAMDGVAFAHQGQACLRLIGEALAGHPFNDPVAPGEAVTITTGAPLPAGCDTVVMAEDIVISEDQVELARPETVRKGQNIRHAGEEIAIGDRVFEPGMLLGPAQIGMAASLGHSHIEVHCRPKVAIFSSGDELRRAGAVDDKSPSLFDANAFSLAACLKRWGAEVVMTEILPDRLDESVVQLSSASRQADLIITSGGVSAGQADLIRAAIQQLGQVTSWRVAMRPGKPMAFGHIQKIPFFGLPGNPVAALVTLMQFVQPLFRQLSGCRQWAPVKWQALCEQSLKGRHGRLDLLRGRYHVDACGVIRVNVIKEQGSHRLSSLYDANCLIELPDDLAACEAGTSVTIQPLGELI</sequence>
<dbReference type="GO" id="GO:0061599">
    <property type="term" value="F:molybdopterin molybdotransferase activity"/>
    <property type="evidence" value="ECO:0007669"/>
    <property type="project" value="UniProtKB-UniRule"/>
</dbReference>
<proteinExistence type="inferred from homology"/>
<reference evidence="8 9" key="1">
    <citation type="journal article" date="2017" name="Int. J. Syst. Evol. Microbiol.">
        <title>Kushneria konosiri sp. nov., isolated from the Korean salt-fermented seafood Daemi-jeot.</title>
        <authorList>
            <person name="Yun J.H."/>
            <person name="Park S.K."/>
            <person name="Lee J.Y."/>
            <person name="Jung M.J."/>
            <person name="Bae J.W."/>
        </authorList>
    </citation>
    <scope>NUCLEOTIDE SEQUENCE [LARGE SCALE GENOMIC DNA]</scope>
    <source>
        <strain evidence="8 9">X49</strain>
    </source>
</reference>
<dbReference type="Gene3D" id="2.40.340.10">
    <property type="entry name" value="MoeA, C-terminal, domain IV"/>
    <property type="match status" value="1"/>
</dbReference>
<dbReference type="KEGG" id="kus:B9G99_15535"/>
<evidence type="ECO:0000256" key="2">
    <source>
        <dbReference type="ARBA" id="ARBA00005046"/>
    </source>
</evidence>
<evidence type="ECO:0000256" key="5">
    <source>
        <dbReference type="ARBA" id="ARBA00047317"/>
    </source>
</evidence>
<comment type="catalytic activity">
    <reaction evidence="5">
        <text>adenylyl-molybdopterin + molybdate = Mo-molybdopterin + AMP + H(+)</text>
        <dbReference type="Rhea" id="RHEA:35047"/>
        <dbReference type="ChEBI" id="CHEBI:15378"/>
        <dbReference type="ChEBI" id="CHEBI:36264"/>
        <dbReference type="ChEBI" id="CHEBI:62727"/>
        <dbReference type="ChEBI" id="CHEBI:71302"/>
        <dbReference type="ChEBI" id="CHEBI:456215"/>
        <dbReference type="EC" id="2.10.1.1"/>
    </reaction>
</comment>
<feature type="domain" description="MoaB/Mog" evidence="7">
    <location>
        <begin position="184"/>
        <end position="322"/>
    </location>
</feature>
<keyword evidence="9" id="KW-1185">Reference proteome</keyword>
<evidence type="ECO:0000256" key="1">
    <source>
        <dbReference type="ARBA" id="ARBA00002901"/>
    </source>
</evidence>
<dbReference type="NCBIfam" id="TIGR00177">
    <property type="entry name" value="molyb_syn"/>
    <property type="match status" value="1"/>
</dbReference>
<dbReference type="OrthoDB" id="9804758at2"/>
<dbReference type="RefSeq" id="WP_086622993.1">
    <property type="nucleotide sequence ID" value="NZ_CP021323.1"/>
</dbReference>
<dbReference type="InterPro" id="IPR001453">
    <property type="entry name" value="MoaB/Mog_dom"/>
</dbReference>
<dbReference type="SUPFAM" id="SSF53218">
    <property type="entry name" value="Molybdenum cofactor biosynthesis proteins"/>
    <property type="match status" value="1"/>
</dbReference>
<dbReference type="EMBL" id="CP021323">
    <property type="protein sequence ID" value="ARS54121.1"/>
    <property type="molecule type" value="Genomic_DNA"/>
</dbReference>
<dbReference type="SMART" id="SM00852">
    <property type="entry name" value="MoCF_biosynth"/>
    <property type="match status" value="1"/>
</dbReference>
<dbReference type="InterPro" id="IPR036425">
    <property type="entry name" value="MoaB/Mog-like_dom_sf"/>
</dbReference>
<dbReference type="Gene3D" id="2.170.190.11">
    <property type="entry name" value="Molybdopterin biosynthesis moea protein, domain 3"/>
    <property type="match status" value="1"/>
</dbReference>
<evidence type="ECO:0000259" key="7">
    <source>
        <dbReference type="SMART" id="SM00852"/>
    </source>
</evidence>
<keyword evidence="4 6" id="KW-0501">Molybdenum cofactor biosynthesis</keyword>
<name>A0A2Z2HKH8_9GAMM</name>
<dbReference type="PANTHER" id="PTHR10192:SF5">
    <property type="entry name" value="GEPHYRIN"/>
    <property type="match status" value="1"/>
</dbReference>
<dbReference type="CDD" id="cd00887">
    <property type="entry name" value="MoeA"/>
    <property type="match status" value="1"/>
</dbReference>
<keyword evidence="6" id="KW-0808">Transferase</keyword>
<comment type="pathway">
    <text evidence="2 6">Cofactor biosynthesis; molybdopterin biosynthesis.</text>
</comment>
<dbReference type="GO" id="GO:0006777">
    <property type="term" value="P:Mo-molybdopterin cofactor biosynthetic process"/>
    <property type="evidence" value="ECO:0007669"/>
    <property type="project" value="UniProtKB-UniRule"/>
</dbReference>
<gene>
    <name evidence="8" type="ORF">B9G99_15535</name>
</gene>
<evidence type="ECO:0000256" key="3">
    <source>
        <dbReference type="ARBA" id="ARBA00010763"/>
    </source>
</evidence>
<dbReference type="Gene3D" id="3.40.980.10">
    <property type="entry name" value="MoaB/Mog-like domain"/>
    <property type="match status" value="1"/>
</dbReference>
<keyword evidence="6" id="KW-0479">Metal-binding</keyword>
<dbReference type="InterPro" id="IPR036135">
    <property type="entry name" value="MoeA_linker/N_sf"/>
</dbReference>
<dbReference type="UniPathway" id="UPA00344"/>
<accession>A0A2Z2HKH8</accession>
<dbReference type="GO" id="GO:0046872">
    <property type="term" value="F:metal ion binding"/>
    <property type="evidence" value="ECO:0007669"/>
    <property type="project" value="UniProtKB-UniRule"/>
</dbReference>
<dbReference type="AlphaFoldDB" id="A0A2Z2HKH8"/>